<accession>A0AAV1B8D5</accession>
<feature type="domain" description="DUF4283" evidence="1">
    <location>
        <begin position="25"/>
        <end position="90"/>
    </location>
</feature>
<dbReference type="AlphaFoldDB" id="A0AAV1B8D5"/>
<proteinExistence type="predicted"/>
<reference evidence="2 3" key="1">
    <citation type="submission" date="2023-01" db="EMBL/GenBank/DDBJ databases">
        <authorList>
            <person name="Kreplak J."/>
        </authorList>
    </citation>
    <scope>NUCLEOTIDE SEQUENCE [LARGE SCALE GENOMIC DNA]</scope>
</reference>
<evidence type="ECO:0000313" key="3">
    <source>
        <dbReference type="Proteomes" id="UP001157006"/>
    </source>
</evidence>
<dbReference type="InterPro" id="IPR025558">
    <property type="entry name" value="DUF4283"/>
</dbReference>
<keyword evidence="3" id="KW-1185">Reference proteome</keyword>
<dbReference type="Pfam" id="PF14111">
    <property type="entry name" value="DUF4283"/>
    <property type="match status" value="1"/>
</dbReference>
<protein>
    <recommendedName>
        <fullName evidence="1">DUF4283 domain-containing protein</fullName>
    </recommendedName>
</protein>
<organism evidence="2 3">
    <name type="scientific">Vicia faba</name>
    <name type="common">Broad bean</name>
    <name type="synonym">Faba vulgaris</name>
    <dbReference type="NCBI Taxonomy" id="3906"/>
    <lineage>
        <taxon>Eukaryota</taxon>
        <taxon>Viridiplantae</taxon>
        <taxon>Streptophyta</taxon>
        <taxon>Embryophyta</taxon>
        <taxon>Tracheophyta</taxon>
        <taxon>Spermatophyta</taxon>
        <taxon>Magnoliopsida</taxon>
        <taxon>eudicotyledons</taxon>
        <taxon>Gunneridae</taxon>
        <taxon>Pentapetalae</taxon>
        <taxon>rosids</taxon>
        <taxon>fabids</taxon>
        <taxon>Fabales</taxon>
        <taxon>Fabaceae</taxon>
        <taxon>Papilionoideae</taxon>
        <taxon>50 kb inversion clade</taxon>
        <taxon>NPAAA clade</taxon>
        <taxon>Hologalegina</taxon>
        <taxon>IRL clade</taxon>
        <taxon>Fabeae</taxon>
        <taxon>Vicia</taxon>
    </lineage>
</organism>
<gene>
    <name evidence="2" type="ORF">VFH_VI144280</name>
</gene>
<evidence type="ECO:0000259" key="1">
    <source>
        <dbReference type="Pfam" id="PF14111"/>
    </source>
</evidence>
<name>A0AAV1B8D5_VICFA</name>
<sequence>MDRSNYAENGANGRINIDPANLSAEELLDLCLIGTLQTNQVVRFAVLQDMLAQLRQPGQTMDIIKLDENKFLFQFYHVWDMDRVIQGGPWR</sequence>
<dbReference type="EMBL" id="OX451741">
    <property type="protein sequence ID" value="CAI8618874.1"/>
    <property type="molecule type" value="Genomic_DNA"/>
</dbReference>
<evidence type="ECO:0000313" key="2">
    <source>
        <dbReference type="EMBL" id="CAI8618874.1"/>
    </source>
</evidence>
<dbReference type="Proteomes" id="UP001157006">
    <property type="component" value="Chromosome 6"/>
</dbReference>